<accession>A0A2J4XUG2</accession>
<dbReference type="Proteomes" id="UP000234661">
    <property type="component" value="Unassembled WGS sequence"/>
</dbReference>
<comment type="caution">
    <text evidence="2">The sequence shown here is derived from an EMBL/GenBank/DDBJ whole genome shotgun (WGS) entry which is preliminary data.</text>
</comment>
<evidence type="ECO:0000313" key="2">
    <source>
        <dbReference type="EMBL" id="PLM40370.1"/>
    </source>
</evidence>
<dbReference type="PANTHER" id="PTHR33055">
    <property type="entry name" value="TRANSPOSASE FOR INSERTION SEQUENCE ELEMENT IS1111A"/>
    <property type="match status" value="1"/>
</dbReference>
<dbReference type="InterPro" id="IPR003346">
    <property type="entry name" value="Transposase_20"/>
</dbReference>
<gene>
    <name evidence="2" type="ORF">CWM85_42415</name>
</gene>
<reference evidence="2 3" key="1">
    <citation type="submission" date="2017-11" db="EMBL/GenBank/DDBJ databases">
        <authorList>
            <person name="Han C.G."/>
        </authorList>
    </citation>
    <scope>NUCLEOTIDE SEQUENCE [LARGE SCALE GENOMIC DNA]</scope>
    <source>
        <strain evidence="2 3">A2</strain>
    </source>
</reference>
<organism evidence="2 3">
    <name type="scientific">Klebsiella michiganensis</name>
    <dbReference type="NCBI Taxonomy" id="1134687"/>
    <lineage>
        <taxon>Bacteria</taxon>
        <taxon>Pseudomonadati</taxon>
        <taxon>Pseudomonadota</taxon>
        <taxon>Gammaproteobacteria</taxon>
        <taxon>Enterobacterales</taxon>
        <taxon>Enterobacteriaceae</taxon>
        <taxon>Klebsiella/Raoultella group</taxon>
        <taxon>Klebsiella</taxon>
    </lineage>
</organism>
<feature type="domain" description="Transposase IS116/IS110/IS902 C-terminal" evidence="1">
    <location>
        <begin position="85"/>
        <end position="126"/>
    </location>
</feature>
<feature type="non-terminal residue" evidence="2">
    <location>
        <position position="1"/>
    </location>
</feature>
<dbReference type="Pfam" id="PF02371">
    <property type="entry name" value="Transposase_20"/>
    <property type="match status" value="1"/>
</dbReference>
<sequence>SFIKQRTAQANQIRGLLAEFGIVVPRGIQQLQRRLPELVEDADNPLPVLFRTQLSLLQHHMAYLFDVIATLDKQIEQCYRQNALCQRIGKIPGIGPVTASALIATIGKANNFENGRQLAAWLGLVP</sequence>
<dbReference type="EMBL" id="PIET01002908">
    <property type="protein sequence ID" value="PLM40370.1"/>
    <property type="molecule type" value="Genomic_DNA"/>
</dbReference>
<dbReference type="GO" id="GO:0006313">
    <property type="term" value="P:DNA transposition"/>
    <property type="evidence" value="ECO:0007669"/>
    <property type="project" value="InterPro"/>
</dbReference>
<feature type="non-terminal residue" evidence="2">
    <location>
        <position position="126"/>
    </location>
</feature>
<proteinExistence type="predicted"/>
<dbReference type="GO" id="GO:0003677">
    <property type="term" value="F:DNA binding"/>
    <property type="evidence" value="ECO:0007669"/>
    <property type="project" value="InterPro"/>
</dbReference>
<protein>
    <submittedName>
        <fullName evidence="2">IS110 family transposase</fullName>
    </submittedName>
</protein>
<reference evidence="2 3" key="2">
    <citation type="submission" date="2018-01" db="EMBL/GenBank/DDBJ databases">
        <title>Genomic study of Klebsiella pneumoniae.</title>
        <authorList>
            <person name="Yang Y."/>
            <person name="Bicalho R."/>
        </authorList>
    </citation>
    <scope>NUCLEOTIDE SEQUENCE [LARGE SCALE GENOMIC DNA]</scope>
    <source>
        <strain evidence="2 3">A2</strain>
    </source>
</reference>
<evidence type="ECO:0000313" key="3">
    <source>
        <dbReference type="Proteomes" id="UP000234661"/>
    </source>
</evidence>
<evidence type="ECO:0000259" key="1">
    <source>
        <dbReference type="Pfam" id="PF02371"/>
    </source>
</evidence>
<dbReference type="GO" id="GO:0004803">
    <property type="term" value="F:transposase activity"/>
    <property type="evidence" value="ECO:0007669"/>
    <property type="project" value="InterPro"/>
</dbReference>
<dbReference type="PANTHER" id="PTHR33055:SF3">
    <property type="entry name" value="PUTATIVE TRANSPOSASE FOR IS117-RELATED"/>
    <property type="match status" value="1"/>
</dbReference>
<dbReference type="AlphaFoldDB" id="A0A2J4XUG2"/>
<name>A0A2J4XUG2_9ENTR</name>
<dbReference type="InterPro" id="IPR047650">
    <property type="entry name" value="Transpos_IS110"/>
</dbReference>